<feature type="compositionally biased region" description="Acidic residues" evidence="8">
    <location>
        <begin position="171"/>
        <end position="187"/>
    </location>
</feature>
<evidence type="ECO:0000256" key="3">
    <source>
        <dbReference type="ARBA" id="ARBA00022552"/>
    </source>
</evidence>
<dbReference type="EMBL" id="JAFCIX010000249">
    <property type="protein sequence ID" value="KAH6596124.1"/>
    <property type="molecule type" value="Genomic_DNA"/>
</dbReference>
<dbReference type="InterPro" id="IPR012173">
    <property type="entry name" value="Mpp10"/>
</dbReference>
<keyword evidence="10" id="KW-1185">Reference proteome</keyword>
<evidence type="ECO:0000256" key="2">
    <source>
        <dbReference type="ARBA" id="ARBA00022517"/>
    </source>
</evidence>
<evidence type="ECO:0000256" key="7">
    <source>
        <dbReference type="PIRNR" id="PIRNR017300"/>
    </source>
</evidence>
<evidence type="ECO:0000256" key="6">
    <source>
        <dbReference type="ARBA" id="ARBA00029455"/>
    </source>
</evidence>
<comment type="caution">
    <text evidence="9">The sequence shown here is derived from an EMBL/GenBank/DDBJ whole genome shotgun (WGS) entry which is preliminary data.</text>
</comment>
<proteinExistence type="inferred from homology"/>
<feature type="compositionally biased region" description="Basic and acidic residues" evidence="8">
    <location>
        <begin position="633"/>
        <end position="649"/>
    </location>
</feature>
<feature type="compositionally biased region" description="Basic and acidic residues" evidence="8">
    <location>
        <begin position="348"/>
        <end position="363"/>
    </location>
</feature>
<name>A0ABQ8FCX1_9FUNG</name>
<keyword evidence="5 7" id="KW-0687">Ribonucleoprotein</keyword>
<dbReference type="Proteomes" id="UP001648503">
    <property type="component" value="Unassembled WGS sequence"/>
</dbReference>
<keyword evidence="2 7" id="KW-0690">Ribosome biogenesis</keyword>
<feature type="region of interest" description="Disordered" evidence="8">
    <location>
        <begin position="629"/>
        <end position="658"/>
    </location>
</feature>
<feature type="compositionally biased region" description="Acidic residues" evidence="8">
    <location>
        <begin position="279"/>
        <end position="289"/>
    </location>
</feature>
<reference evidence="9 10" key="1">
    <citation type="submission" date="2021-02" db="EMBL/GenBank/DDBJ databases">
        <title>Variation within the Batrachochytrium salamandrivorans European outbreak.</title>
        <authorList>
            <person name="Kelly M."/>
            <person name="Pasmans F."/>
            <person name="Shea T.P."/>
            <person name="Munoz J.F."/>
            <person name="Carranza S."/>
            <person name="Cuomo C.A."/>
            <person name="Martel A."/>
        </authorList>
    </citation>
    <scope>NUCLEOTIDE SEQUENCE [LARGE SCALE GENOMIC DNA]</scope>
    <source>
        <strain evidence="9 10">AMFP18/2</strain>
    </source>
</reference>
<comment type="similarity">
    <text evidence="6 7">Belongs to the MPP10 family.</text>
</comment>
<protein>
    <recommendedName>
        <fullName evidence="7">U3 small nucleolar ribonucleoprotein protein MPP10</fullName>
    </recommendedName>
</protein>
<feature type="compositionally biased region" description="Acidic residues" evidence="8">
    <location>
        <begin position="143"/>
        <end position="162"/>
    </location>
</feature>
<comment type="subcellular location">
    <subcellularLocation>
        <location evidence="1 7">Nucleus</location>
        <location evidence="1 7">Nucleolus</location>
    </subcellularLocation>
</comment>
<feature type="compositionally biased region" description="Basic and acidic residues" evidence="8">
    <location>
        <begin position="679"/>
        <end position="689"/>
    </location>
</feature>
<accession>A0ABQ8FCX1</accession>
<evidence type="ECO:0000256" key="4">
    <source>
        <dbReference type="ARBA" id="ARBA00023242"/>
    </source>
</evidence>
<feature type="compositionally biased region" description="Basic and acidic residues" evidence="8">
    <location>
        <begin position="720"/>
        <end position="730"/>
    </location>
</feature>
<feature type="region of interest" description="Disordered" evidence="8">
    <location>
        <begin position="256"/>
        <end position="394"/>
    </location>
</feature>
<sequence length="730" mass="82358">MPTILSGPRQEYGKVHAVKPAVNSINTIDSMQDKASLQAQLDKADKREALLQTLPNKILEESSLTAVPFLSQDATHSAAWLETSAWLFRMAKSFEPFETTPLPELYTNGFDLEQIWEQIKLLNEPLIPYISEMAAEFPNMESAFEEDSDVDDDQSLEDDQDGDSTSFERGSDDDEESEFASDNDQLDLDGSGQDIDPEDEDESELNRDSSKEDEYEMEMEMPFEDNGKKPTSHSKRKRSVVDDDFFSLEDMEKFADLGEQHDIKAARRASENKNKDNDDSSDSNEDEDTMFSFDADMLNGDLMSDNEMTGDTDNANDIRYEDFFGDDEAKSTEGNVKKQRPRPSWQERSGKQSHMHEKDRNKSDDEEMSTTEEPSTLFKSAHKQNLFEEDAAPIAEADDQVLSTFEKQQARLQKTIEQLETEAMQTKPWAMKGEVSTKARPKNSLLEEDLEIEHAAKPVPVITEETTVTLETLITQRIKDQVWDDVVRKTPPKDTVYDPNRRFELIDEKSSKSLAQVYEDEYLRQANKQAPTEKDLLLAKKHEEVTLLFSTLCQDLDALSNWHYTPKAATLEVEVLPAATVPAIQMEEVTPAGVSDAMLAAPKEVYQGTVAKSQLEMDSADKRKARLKAKRKAQQEHKMRENARKEREAATGVSSAQVTKEKAMKQLMGQSNVTIVGDRTSKQQMDRVSSKGKGGKTKLGKQDMQATVVQEGGKVGQTKGRTERSSNLRL</sequence>
<feature type="region of interest" description="Disordered" evidence="8">
    <location>
        <begin position="143"/>
        <end position="242"/>
    </location>
</feature>
<feature type="compositionally biased region" description="Basic and acidic residues" evidence="8">
    <location>
        <begin position="316"/>
        <end position="331"/>
    </location>
</feature>
<dbReference type="PIRSF" id="PIRSF017300">
    <property type="entry name" value="snoRNP_Mpp10"/>
    <property type="match status" value="1"/>
</dbReference>
<evidence type="ECO:0000313" key="10">
    <source>
        <dbReference type="Proteomes" id="UP001648503"/>
    </source>
</evidence>
<dbReference type="PANTHER" id="PTHR17039">
    <property type="entry name" value="U3 SMALL NUCLEOLAR RIBONUCLEOPROTEIN PROTEIN MPP10"/>
    <property type="match status" value="1"/>
</dbReference>
<evidence type="ECO:0000256" key="1">
    <source>
        <dbReference type="ARBA" id="ARBA00004604"/>
    </source>
</evidence>
<gene>
    <name evidence="9" type="ORF">BASA50_005421</name>
</gene>
<keyword evidence="3 7" id="KW-0698">rRNA processing</keyword>
<feature type="compositionally biased region" description="Basic and acidic residues" evidence="8">
    <location>
        <begin position="256"/>
        <end position="278"/>
    </location>
</feature>
<dbReference type="Pfam" id="PF04006">
    <property type="entry name" value="Mpp10"/>
    <property type="match status" value="1"/>
</dbReference>
<keyword evidence="4 7" id="KW-0539">Nucleus</keyword>
<dbReference type="PANTHER" id="PTHR17039:SF0">
    <property type="entry name" value="U3 SMALL NUCLEOLAR RIBONUCLEOPROTEIN PROTEIN MPP10"/>
    <property type="match status" value="1"/>
</dbReference>
<feature type="compositionally biased region" description="Polar residues" evidence="8">
    <location>
        <begin position="306"/>
        <end position="315"/>
    </location>
</feature>
<feature type="compositionally biased region" description="Acidic residues" evidence="8">
    <location>
        <begin position="213"/>
        <end position="223"/>
    </location>
</feature>
<organism evidence="9 10">
    <name type="scientific">Batrachochytrium salamandrivorans</name>
    <dbReference type="NCBI Taxonomy" id="1357716"/>
    <lineage>
        <taxon>Eukaryota</taxon>
        <taxon>Fungi</taxon>
        <taxon>Fungi incertae sedis</taxon>
        <taxon>Chytridiomycota</taxon>
        <taxon>Chytridiomycota incertae sedis</taxon>
        <taxon>Chytridiomycetes</taxon>
        <taxon>Rhizophydiales</taxon>
        <taxon>Rhizophydiales incertae sedis</taxon>
        <taxon>Batrachochytrium</taxon>
    </lineage>
</organism>
<evidence type="ECO:0000256" key="8">
    <source>
        <dbReference type="SAM" id="MobiDB-lite"/>
    </source>
</evidence>
<evidence type="ECO:0000256" key="5">
    <source>
        <dbReference type="ARBA" id="ARBA00023274"/>
    </source>
</evidence>
<evidence type="ECO:0000313" key="9">
    <source>
        <dbReference type="EMBL" id="KAH6596124.1"/>
    </source>
</evidence>
<comment type="function">
    <text evidence="7">Involved in nucleolar processing of pre-18S ribosomal RNA.</text>
</comment>
<feature type="region of interest" description="Disordered" evidence="8">
    <location>
        <begin position="675"/>
        <end position="730"/>
    </location>
</feature>